<feature type="short sequence motif" description="'KMSKS' region" evidence="7">
    <location>
        <begin position="312"/>
        <end position="316"/>
    </location>
</feature>
<keyword evidence="7" id="KW-0479">Metal-binding</keyword>
<accession>A0ABV7Y7A4</accession>
<dbReference type="Gene3D" id="2.170.220.10">
    <property type="match status" value="1"/>
</dbReference>
<keyword evidence="5 7" id="KW-0648">Protein biosynthesis</keyword>
<dbReference type="GO" id="GO:0004825">
    <property type="term" value="F:methionine-tRNA ligase activity"/>
    <property type="evidence" value="ECO:0007669"/>
    <property type="project" value="UniProtKB-EC"/>
</dbReference>
<feature type="domain" description="Methionyl/Leucyl tRNA synthetase" evidence="8">
    <location>
        <begin position="16"/>
        <end position="150"/>
    </location>
</feature>
<protein>
    <recommendedName>
        <fullName evidence="7">Methionine--tRNA ligase</fullName>
        <ecNumber evidence="7">6.1.1.10</ecNumber>
    </recommendedName>
    <alternativeName>
        <fullName evidence="7">Methionyl-tRNA synthetase</fullName>
        <shortName evidence="7">MetRS</shortName>
    </alternativeName>
</protein>
<evidence type="ECO:0000256" key="5">
    <source>
        <dbReference type="ARBA" id="ARBA00022917"/>
    </source>
</evidence>
<keyword evidence="4 7" id="KW-0067">ATP-binding</keyword>
<comment type="similarity">
    <text evidence="7">Belongs to the class-I aminoacyl-tRNA synthetase family. MetG type 2A subfamily.</text>
</comment>
<feature type="domain" description="Methionyl-tRNA synthetase anticodon-binding" evidence="9">
    <location>
        <begin position="387"/>
        <end position="532"/>
    </location>
</feature>
<evidence type="ECO:0000256" key="1">
    <source>
        <dbReference type="ARBA" id="ARBA00003314"/>
    </source>
</evidence>
<dbReference type="PRINTS" id="PR01041">
    <property type="entry name" value="TRNASYNTHMET"/>
</dbReference>
<proteinExistence type="inferred from homology"/>
<evidence type="ECO:0000313" key="10">
    <source>
        <dbReference type="EMBL" id="MFC3761135.1"/>
    </source>
</evidence>
<dbReference type="Pfam" id="PF09334">
    <property type="entry name" value="tRNA-synt_1g"/>
    <property type="match status" value="2"/>
</dbReference>
<dbReference type="InterPro" id="IPR033911">
    <property type="entry name" value="MetRS_core"/>
</dbReference>
<dbReference type="PANTHER" id="PTHR43326:SF1">
    <property type="entry name" value="METHIONINE--TRNA LIGASE, MITOCHONDRIAL"/>
    <property type="match status" value="1"/>
</dbReference>
<evidence type="ECO:0000313" key="11">
    <source>
        <dbReference type="Proteomes" id="UP001595699"/>
    </source>
</evidence>
<dbReference type="InterPro" id="IPR041872">
    <property type="entry name" value="Anticodon_Met"/>
</dbReference>
<feature type="binding site" evidence="7">
    <location>
        <position position="164"/>
    </location>
    <ligand>
        <name>Zn(2+)</name>
        <dbReference type="ChEBI" id="CHEBI:29105"/>
    </ligand>
</feature>
<evidence type="ECO:0000256" key="4">
    <source>
        <dbReference type="ARBA" id="ARBA00022840"/>
    </source>
</evidence>
<dbReference type="CDD" id="cd00814">
    <property type="entry name" value="MetRS_core"/>
    <property type="match status" value="1"/>
</dbReference>
<comment type="subunit">
    <text evidence="7">Monomer.</text>
</comment>
<dbReference type="NCBIfam" id="TIGR00398">
    <property type="entry name" value="metG"/>
    <property type="match status" value="1"/>
</dbReference>
<keyword evidence="2 7" id="KW-0436">Ligase</keyword>
<comment type="catalytic activity">
    <reaction evidence="7">
        <text>tRNA(Met) + L-methionine + ATP = L-methionyl-tRNA(Met) + AMP + diphosphate</text>
        <dbReference type="Rhea" id="RHEA:13481"/>
        <dbReference type="Rhea" id="RHEA-COMP:9667"/>
        <dbReference type="Rhea" id="RHEA-COMP:9698"/>
        <dbReference type="ChEBI" id="CHEBI:30616"/>
        <dbReference type="ChEBI" id="CHEBI:33019"/>
        <dbReference type="ChEBI" id="CHEBI:57844"/>
        <dbReference type="ChEBI" id="CHEBI:78442"/>
        <dbReference type="ChEBI" id="CHEBI:78530"/>
        <dbReference type="ChEBI" id="CHEBI:456215"/>
        <dbReference type="EC" id="6.1.1.10"/>
    </reaction>
</comment>
<evidence type="ECO:0000256" key="6">
    <source>
        <dbReference type="ARBA" id="ARBA00023146"/>
    </source>
</evidence>
<keyword evidence="7" id="KW-0963">Cytoplasm</keyword>
<comment type="caution">
    <text evidence="10">The sequence shown here is derived from an EMBL/GenBank/DDBJ whole genome shotgun (WGS) entry which is preliminary data.</text>
</comment>
<feature type="binding site" evidence="7">
    <location>
        <position position="142"/>
    </location>
    <ligand>
        <name>Zn(2+)</name>
        <dbReference type="ChEBI" id="CHEBI:29105"/>
    </ligand>
</feature>
<dbReference type="InterPro" id="IPR015413">
    <property type="entry name" value="Methionyl/Leucyl_tRNA_Synth"/>
</dbReference>
<dbReference type="Gene3D" id="1.10.730.10">
    <property type="entry name" value="Isoleucyl-tRNA Synthetase, Domain 1"/>
    <property type="match status" value="1"/>
</dbReference>
<sequence>MVDTSRSMDAKQSKAFYVTTPIYYVNDAPHIGHAYTTVAADVLARWHRQRGETVWFLTGTDEHGQKVMRSAEANGMSPREWCDRLVETAWKPVLNVIDASNDDFIRTTEPRHTERVREFWQHLYDTDQVYQGSYEGPYCVSCEEFKLPGELLDGENGEKLCPIHHRPVEMLSEHNYFFKLSTFADRLLAYYEDNPDFVAPESARNEVIAFVKQGLQDLSITRSTFDWGIPVPWDEDHVLYVWIDALLNYVTAAGYRAEPLMFERTWPADVQLVGKDILRFHAVIWPAMLMAAGLPLPKKVFAHGWLLVGGEKMSKTKLTGIAPSQIIDTFGSDAFRYYFLRAIQFGSDGSFSWEHLTAVYTAELANGLGNLASRVAAMVGRYFDGKLPEATDHSPAEEALAEELRTTAVQADVAAVGLKFHEALAAIERFVGRVNVYVTEQEPWKVAKDESPEARARLATILYTAAESLRAVAVLHNPVMPKTAAALWASLGAEESLGKLEEQLIEDVSRWGQLPAGATVTKGDVLFPRIEEPKE</sequence>
<gene>
    <name evidence="7 10" type="primary">metG</name>
    <name evidence="10" type="ORF">ACFOUW_09810</name>
</gene>
<reference evidence="11" key="1">
    <citation type="journal article" date="2019" name="Int. J. Syst. Evol. Microbiol.">
        <title>The Global Catalogue of Microorganisms (GCM) 10K type strain sequencing project: providing services to taxonomists for standard genome sequencing and annotation.</title>
        <authorList>
            <consortium name="The Broad Institute Genomics Platform"/>
            <consortium name="The Broad Institute Genome Sequencing Center for Infectious Disease"/>
            <person name="Wu L."/>
            <person name="Ma J."/>
        </authorList>
    </citation>
    <scope>NUCLEOTIDE SEQUENCE [LARGE SCALE GENOMIC DNA]</scope>
    <source>
        <strain evidence="11">CGMCC 4.7241</strain>
    </source>
</reference>
<dbReference type="EMBL" id="JBHRZH010000006">
    <property type="protein sequence ID" value="MFC3761135.1"/>
    <property type="molecule type" value="Genomic_DNA"/>
</dbReference>
<dbReference type="InterPro" id="IPR014758">
    <property type="entry name" value="Met-tRNA_synth"/>
</dbReference>
<comment type="subcellular location">
    <subcellularLocation>
        <location evidence="7">Cytoplasm</location>
    </subcellularLocation>
</comment>
<name>A0ABV7Y7A4_9ACTN</name>
<dbReference type="RefSeq" id="WP_239553808.1">
    <property type="nucleotide sequence ID" value="NZ_JAFBCM010000001.1"/>
</dbReference>
<dbReference type="NCBIfam" id="NF008900">
    <property type="entry name" value="PRK12267.1"/>
    <property type="match status" value="1"/>
</dbReference>
<dbReference type="InterPro" id="IPR009080">
    <property type="entry name" value="tRNAsynth_Ia_anticodon-bd"/>
</dbReference>
<feature type="domain" description="Methionyl/Leucyl tRNA synthetase" evidence="8">
    <location>
        <begin position="160"/>
        <end position="375"/>
    </location>
</feature>
<comment type="function">
    <text evidence="1 7">Is required not only for elongation of protein synthesis but also for the initiation of all mRNA translation through initiator tRNA(fMet) aminoacylation.</text>
</comment>
<comment type="cofactor">
    <cofactor evidence="7">
        <name>Zn(2+)</name>
        <dbReference type="ChEBI" id="CHEBI:29105"/>
    </cofactor>
    <text evidence="7">Binds 1 zinc ion per subunit.</text>
</comment>
<evidence type="ECO:0000256" key="2">
    <source>
        <dbReference type="ARBA" id="ARBA00022598"/>
    </source>
</evidence>
<dbReference type="CDD" id="cd07957">
    <property type="entry name" value="Anticodon_Ia_Met"/>
    <property type="match status" value="1"/>
</dbReference>
<dbReference type="InterPro" id="IPR023457">
    <property type="entry name" value="Met-tRNA_synth_2"/>
</dbReference>
<evidence type="ECO:0000256" key="7">
    <source>
        <dbReference type="HAMAP-Rule" id="MF_01228"/>
    </source>
</evidence>
<dbReference type="EC" id="6.1.1.10" evidence="7"/>
<keyword evidence="7" id="KW-0862">Zinc</keyword>
<keyword evidence="3 7" id="KW-0547">Nucleotide-binding</keyword>
<evidence type="ECO:0000259" key="9">
    <source>
        <dbReference type="Pfam" id="PF19303"/>
    </source>
</evidence>
<feature type="binding site" evidence="7">
    <location>
        <position position="161"/>
    </location>
    <ligand>
        <name>Zn(2+)</name>
        <dbReference type="ChEBI" id="CHEBI:29105"/>
    </ligand>
</feature>
<dbReference type="PANTHER" id="PTHR43326">
    <property type="entry name" value="METHIONYL-TRNA SYNTHETASE"/>
    <property type="match status" value="1"/>
</dbReference>
<dbReference type="Proteomes" id="UP001595699">
    <property type="component" value="Unassembled WGS sequence"/>
</dbReference>
<dbReference type="SUPFAM" id="SSF47323">
    <property type="entry name" value="Anticodon-binding domain of a subclass of class I aminoacyl-tRNA synthetases"/>
    <property type="match status" value="1"/>
</dbReference>
<feature type="binding site" evidence="7">
    <location>
        <position position="139"/>
    </location>
    <ligand>
        <name>Zn(2+)</name>
        <dbReference type="ChEBI" id="CHEBI:29105"/>
    </ligand>
</feature>
<keyword evidence="6 7" id="KW-0030">Aminoacyl-tRNA synthetase</keyword>
<dbReference type="Gene3D" id="3.40.50.620">
    <property type="entry name" value="HUPs"/>
    <property type="match status" value="1"/>
</dbReference>
<dbReference type="InterPro" id="IPR014729">
    <property type="entry name" value="Rossmann-like_a/b/a_fold"/>
</dbReference>
<organism evidence="10 11">
    <name type="scientific">Tenggerimyces flavus</name>
    <dbReference type="NCBI Taxonomy" id="1708749"/>
    <lineage>
        <taxon>Bacteria</taxon>
        <taxon>Bacillati</taxon>
        <taxon>Actinomycetota</taxon>
        <taxon>Actinomycetes</taxon>
        <taxon>Propionibacteriales</taxon>
        <taxon>Nocardioidaceae</taxon>
        <taxon>Tenggerimyces</taxon>
    </lineage>
</organism>
<dbReference type="HAMAP" id="MF_01228">
    <property type="entry name" value="Met_tRNA_synth_type2"/>
    <property type="match status" value="1"/>
</dbReference>
<feature type="short sequence motif" description="'HIGH' region" evidence="7">
    <location>
        <begin position="23"/>
        <end position="33"/>
    </location>
</feature>
<evidence type="ECO:0000259" key="8">
    <source>
        <dbReference type="Pfam" id="PF09334"/>
    </source>
</evidence>
<dbReference type="SUPFAM" id="SSF52374">
    <property type="entry name" value="Nucleotidylyl transferase"/>
    <property type="match status" value="1"/>
</dbReference>
<comment type="caution">
    <text evidence="7">Lacks conserved residue(s) required for the propagation of feature annotation.</text>
</comment>
<keyword evidence="11" id="KW-1185">Reference proteome</keyword>
<dbReference type="Pfam" id="PF19303">
    <property type="entry name" value="Anticodon_3"/>
    <property type="match status" value="1"/>
</dbReference>
<evidence type="ECO:0000256" key="3">
    <source>
        <dbReference type="ARBA" id="ARBA00022741"/>
    </source>
</evidence>